<accession>E6WQN6</accession>
<dbReference type="Gene3D" id="3.40.1350.10">
    <property type="match status" value="1"/>
</dbReference>
<reference evidence="3 4" key="1">
    <citation type="submission" date="2011-01" db="EMBL/GenBank/DDBJ databases">
        <title>Complete sequence of Pseudoxanthomonas suwonensis 11-1.</title>
        <authorList>
            <consortium name="US DOE Joint Genome Institute"/>
            <person name="Lucas S."/>
            <person name="Copeland A."/>
            <person name="Lapidus A."/>
            <person name="Cheng J.-F."/>
            <person name="Goodwin L."/>
            <person name="Pitluck S."/>
            <person name="Teshima H."/>
            <person name="Detter J.C."/>
            <person name="Han C."/>
            <person name="Tapia R."/>
            <person name="Land M."/>
            <person name="Hauser L."/>
            <person name="Kyrpides N."/>
            <person name="Ivanova N."/>
            <person name="Ovchinnikova G."/>
            <person name="Siebers A.K."/>
            <person name="Allgaier M."/>
            <person name="Thelen M.P."/>
            <person name="Hugenholtz P."/>
            <person name="Gladden J."/>
            <person name="Woyke T."/>
        </authorList>
    </citation>
    <scope>NUCLEOTIDE SEQUENCE [LARGE SCALE GENOMIC DNA]</scope>
    <source>
        <strain evidence="4">11-1</strain>
    </source>
</reference>
<comment type="similarity">
    <text evidence="1 2">Belongs to the UPF0102 family.</text>
</comment>
<sequence length="132" mass="14228">MRRPGTGPGPIDRRARGALVEDAVQAHLERAGLHTLARNVGYRGGELDLVMRDGDTLVFVEVRYRAGAAFGGGFASVDGGKRRRLVRAAQLYLSGNPRLARCPCRFDVAEASGDPAAPSIHWLKDAFRADDA</sequence>
<dbReference type="Pfam" id="PF02021">
    <property type="entry name" value="UPF0102"/>
    <property type="match status" value="1"/>
</dbReference>
<evidence type="ECO:0000313" key="4">
    <source>
        <dbReference type="Proteomes" id="UP000008632"/>
    </source>
</evidence>
<dbReference type="SUPFAM" id="SSF52980">
    <property type="entry name" value="Restriction endonuclease-like"/>
    <property type="match status" value="1"/>
</dbReference>
<gene>
    <name evidence="3" type="ordered locus">Psesu_0628</name>
</gene>
<dbReference type="EMBL" id="CP002446">
    <property type="protein sequence ID" value="ADV26485.1"/>
    <property type="molecule type" value="Genomic_DNA"/>
</dbReference>
<dbReference type="InterPro" id="IPR011856">
    <property type="entry name" value="tRNA_endonuc-like_dom_sf"/>
</dbReference>
<dbReference type="KEGG" id="psu:Psesu_0628"/>
<dbReference type="NCBIfam" id="NF009150">
    <property type="entry name" value="PRK12497.1-3"/>
    <property type="match status" value="1"/>
</dbReference>
<dbReference type="STRING" id="743721.Psesu_0628"/>
<dbReference type="GO" id="GO:0003676">
    <property type="term" value="F:nucleic acid binding"/>
    <property type="evidence" value="ECO:0007669"/>
    <property type="project" value="InterPro"/>
</dbReference>
<keyword evidence="4" id="KW-1185">Reference proteome</keyword>
<dbReference type="eggNOG" id="COG0792">
    <property type="taxonomic scope" value="Bacteria"/>
</dbReference>
<proteinExistence type="inferred from homology"/>
<dbReference type="Proteomes" id="UP000008632">
    <property type="component" value="Chromosome"/>
</dbReference>
<dbReference type="PANTHER" id="PTHR34039:SF1">
    <property type="entry name" value="UPF0102 PROTEIN YRAN"/>
    <property type="match status" value="1"/>
</dbReference>
<dbReference type="InterPro" id="IPR011335">
    <property type="entry name" value="Restrct_endonuc-II-like"/>
</dbReference>
<evidence type="ECO:0000256" key="2">
    <source>
        <dbReference type="HAMAP-Rule" id="MF_00048"/>
    </source>
</evidence>
<dbReference type="InterPro" id="IPR003509">
    <property type="entry name" value="UPF0102_YraN-like"/>
</dbReference>
<evidence type="ECO:0000313" key="3">
    <source>
        <dbReference type="EMBL" id="ADV26485.1"/>
    </source>
</evidence>
<name>E6WQN6_PSEUU</name>
<dbReference type="HAMAP" id="MF_00048">
    <property type="entry name" value="UPF0102"/>
    <property type="match status" value="1"/>
</dbReference>
<dbReference type="HOGENOM" id="CLU_115353_1_0_6"/>
<organism evidence="3 4">
    <name type="scientific">Pseudoxanthomonas suwonensis (strain 11-1)</name>
    <dbReference type="NCBI Taxonomy" id="743721"/>
    <lineage>
        <taxon>Bacteria</taxon>
        <taxon>Pseudomonadati</taxon>
        <taxon>Pseudomonadota</taxon>
        <taxon>Gammaproteobacteria</taxon>
        <taxon>Lysobacterales</taxon>
        <taxon>Lysobacteraceae</taxon>
        <taxon>Pseudoxanthomonas</taxon>
    </lineage>
</organism>
<protein>
    <recommendedName>
        <fullName evidence="2">UPF0102 protein Psesu_0628</fullName>
    </recommendedName>
</protein>
<evidence type="ECO:0000256" key="1">
    <source>
        <dbReference type="ARBA" id="ARBA00006738"/>
    </source>
</evidence>
<dbReference type="AlphaFoldDB" id="E6WQN6"/>
<dbReference type="RefSeq" id="WP_013534315.1">
    <property type="nucleotide sequence ID" value="NC_014924.1"/>
</dbReference>
<dbReference type="PANTHER" id="PTHR34039">
    <property type="entry name" value="UPF0102 PROTEIN YRAN"/>
    <property type="match status" value="1"/>
</dbReference>
<dbReference type="OrthoDB" id="9794876at2"/>
<dbReference type="NCBIfam" id="TIGR00252">
    <property type="entry name" value="YraN family protein"/>
    <property type="match status" value="1"/>
</dbReference>